<dbReference type="RefSeq" id="XP_022344582.1">
    <property type="nucleotide sequence ID" value="XM_022488874.1"/>
</dbReference>
<feature type="signal peptide" evidence="9">
    <location>
        <begin position="1"/>
        <end position="19"/>
    </location>
</feature>
<dbReference type="GO" id="GO:0020037">
    <property type="term" value="F:heme binding"/>
    <property type="evidence" value="ECO:0007669"/>
    <property type="project" value="InterPro"/>
</dbReference>
<dbReference type="InterPro" id="IPR001128">
    <property type="entry name" value="Cyt_P450"/>
</dbReference>
<feature type="binding site" description="axial binding residue" evidence="7">
    <location>
        <position position="428"/>
    </location>
    <ligand>
        <name>heme</name>
        <dbReference type="ChEBI" id="CHEBI:30413"/>
    </ligand>
    <ligandPart>
        <name>Fe</name>
        <dbReference type="ChEBI" id="CHEBI:18248"/>
    </ligandPart>
</feature>
<dbReference type="PRINTS" id="PR00385">
    <property type="entry name" value="P450"/>
</dbReference>
<comment type="cofactor">
    <cofactor evidence="1 7">
        <name>heme</name>
        <dbReference type="ChEBI" id="CHEBI:30413"/>
    </cofactor>
</comment>
<evidence type="ECO:0000256" key="6">
    <source>
        <dbReference type="ARBA" id="ARBA00023033"/>
    </source>
</evidence>
<dbReference type="InterPro" id="IPR002401">
    <property type="entry name" value="Cyt_P450_E_grp-I"/>
</dbReference>
<dbReference type="GO" id="GO:0005506">
    <property type="term" value="F:iron ion binding"/>
    <property type="evidence" value="ECO:0007669"/>
    <property type="project" value="InterPro"/>
</dbReference>
<dbReference type="InterPro" id="IPR036396">
    <property type="entry name" value="Cyt_P450_sf"/>
</dbReference>
<dbReference type="PROSITE" id="PS00086">
    <property type="entry name" value="CYTOCHROME_P450"/>
    <property type="match status" value="1"/>
</dbReference>
<dbReference type="GO" id="GO:0006082">
    <property type="term" value="P:organic acid metabolic process"/>
    <property type="evidence" value="ECO:0007669"/>
    <property type="project" value="TreeGrafter"/>
</dbReference>
<dbReference type="SUPFAM" id="SSF48264">
    <property type="entry name" value="Cytochrome P450"/>
    <property type="match status" value="1"/>
</dbReference>
<dbReference type="FunFam" id="1.10.630.10:FF:000036">
    <property type="entry name" value="CYtochrome P450 family"/>
    <property type="match status" value="1"/>
</dbReference>
<keyword evidence="5 7" id="KW-0408">Iron</keyword>
<organism evidence="10 11">
    <name type="scientific">Crassostrea virginica</name>
    <name type="common">Eastern oyster</name>
    <dbReference type="NCBI Taxonomy" id="6565"/>
    <lineage>
        <taxon>Eukaryota</taxon>
        <taxon>Metazoa</taxon>
        <taxon>Spiralia</taxon>
        <taxon>Lophotrochozoa</taxon>
        <taxon>Mollusca</taxon>
        <taxon>Bivalvia</taxon>
        <taxon>Autobranchia</taxon>
        <taxon>Pteriomorphia</taxon>
        <taxon>Ostreida</taxon>
        <taxon>Ostreoidea</taxon>
        <taxon>Ostreidae</taxon>
        <taxon>Crassostrea</taxon>
    </lineage>
</organism>
<dbReference type="GO" id="GO:0005737">
    <property type="term" value="C:cytoplasm"/>
    <property type="evidence" value="ECO:0007669"/>
    <property type="project" value="TreeGrafter"/>
</dbReference>
<dbReference type="PRINTS" id="PR00463">
    <property type="entry name" value="EP450I"/>
</dbReference>
<accession>A0A8B8EXB6</accession>
<dbReference type="InterPro" id="IPR017972">
    <property type="entry name" value="Cyt_P450_CS"/>
</dbReference>
<dbReference type="GO" id="GO:0006805">
    <property type="term" value="P:xenobiotic metabolic process"/>
    <property type="evidence" value="ECO:0007669"/>
    <property type="project" value="TreeGrafter"/>
</dbReference>
<evidence type="ECO:0000256" key="2">
    <source>
        <dbReference type="ARBA" id="ARBA00010617"/>
    </source>
</evidence>
<evidence type="ECO:0000256" key="4">
    <source>
        <dbReference type="ARBA" id="ARBA00023002"/>
    </source>
</evidence>
<gene>
    <name evidence="11" type="primary">LOC111137423</name>
</gene>
<evidence type="ECO:0000256" key="8">
    <source>
        <dbReference type="RuleBase" id="RU000461"/>
    </source>
</evidence>
<evidence type="ECO:0000256" key="1">
    <source>
        <dbReference type="ARBA" id="ARBA00001971"/>
    </source>
</evidence>
<proteinExistence type="inferred from homology"/>
<keyword evidence="4 8" id="KW-0560">Oxidoreductase</keyword>
<keyword evidence="9" id="KW-0732">Signal</keyword>
<protein>
    <submittedName>
        <fullName evidence="11">Cytochrome P450 2C14-like</fullName>
    </submittedName>
</protein>
<name>A0A8B8EXB6_CRAVI</name>
<dbReference type="Gene3D" id="1.10.630.10">
    <property type="entry name" value="Cytochrome P450"/>
    <property type="match status" value="1"/>
</dbReference>
<evidence type="ECO:0000256" key="7">
    <source>
        <dbReference type="PIRSR" id="PIRSR602401-1"/>
    </source>
</evidence>
<keyword evidence="6 8" id="KW-0503">Monooxygenase</keyword>
<feature type="chain" id="PRO_5034159069" evidence="9">
    <location>
        <begin position="20"/>
        <end position="482"/>
    </location>
</feature>
<dbReference type="AlphaFoldDB" id="A0A8B8EXB6"/>
<dbReference type="Pfam" id="PF00067">
    <property type="entry name" value="p450"/>
    <property type="match status" value="1"/>
</dbReference>
<dbReference type="KEGG" id="cvn:111137423"/>
<evidence type="ECO:0000313" key="10">
    <source>
        <dbReference type="Proteomes" id="UP000694844"/>
    </source>
</evidence>
<dbReference type="PANTHER" id="PTHR24300">
    <property type="entry name" value="CYTOCHROME P450 508A4-RELATED"/>
    <property type="match status" value="1"/>
</dbReference>
<comment type="similarity">
    <text evidence="2 8">Belongs to the cytochrome P450 family.</text>
</comment>
<dbReference type="PANTHER" id="PTHR24300:SF403">
    <property type="entry name" value="CYTOCHROME P450 306A1"/>
    <property type="match status" value="1"/>
</dbReference>
<keyword evidence="10" id="KW-1185">Reference proteome</keyword>
<evidence type="ECO:0000256" key="5">
    <source>
        <dbReference type="ARBA" id="ARBA00023004"/>
    </source>
</evidence>
<dbReference type="Proteomes" id="UP000694844">
    <property type="component" value="Chromosome 5"/>
</dbReference>
<keyword evidence="7 8" id="KW-0349">Heme</keyword>
<dbReference type="OrthoDB" id="2789670at2759"/>
<dbReference type="GO" id="GO:0016712">
    <property type="term" value="F:oxidoreductase activity, acting on paired donors, with incorporation or reduction of molecular oxygen, reduced flavin or flavoprotein as one donor, and incorporation of one atom of oxygen"/>
    <property type="evidence" value="ECO:0007669"/>
    <property type="project" value="TreeGrafter"/>
</dbReference>
<sequence length="482" mass="55552">MWFTIALVILLALIWTLSGRPKGLPPGPTCFPIIGNVGMFKPSEALQAQRTLRRKYGDIFTIMIFHKPMIIVNGYDNIRKLLVNHGEIFSERPYTLVNGVINNGEGLVWSSGALWKEQRTFALTTLRKFGFGKRCFQTQIMEEIDCLMERLKNFENKPFDIQDTLNTSVSNVICSLLFGKRFDYEDSKFKHFIVSLNKLFLTINSSSPVFIFPILRFLPIFNVDSIRNIYRDIDAFTMEKIKEHRLNFNESNINDFIDAFLLEQSKRDVQDSTYTDDQLVASVRDIFAGGTETTYTTLRWALLFLIHHPNWQTKLRKEIDDVIGQDQPMMEHKDQMPLVEAFSLEVQRLGNLTPNAVPHAPKEDFYYKGYLFPKGTFTLISLDSVMTDPDVFPEPLTFKPERFLDDNGKCGGEQRDKLIPFSTGRRVCLGESLAKMEIFLFLTRILQTFTISPEDPEHLPPLEGTLGITNILKPYKMVLLKR</sequence>
<dbReference type="GO" id="GO:0008395">
    <property type="term" value="F:steroid hydroxylase activity"/>
    <property type="evidence" value="ECO:0007669"/>
    <property type="project" value="TreeGrafter"/>
</dbReference>
<reference evidence="11" key="1">
    <citation type="submission" date="2025-08" db="UniProtKB">
        <authorList>
            <consortium name="RefSeq"/>
        </authorList>
    </citation>
    <scope>IDENTIFICATION</scope>
    <source>
        <tissue evidence="11">Whole sample</tissue>
    </source>
</reference>
<evidence type="ECO:0000256" key="9">
    <source>
        <dbReference type="SAM" id="SignalP"/>
    </source>
</evidence>
<dbReference type="InterPro" id="IPR050182">
    <property type="entry name" value="Cytochrome_P450_fam2"/>
</dbReference>
<evidence type="ECO:0000313" key="11">
    <source>
        <dbReference type="RefSeq" id="XP_022344582.1"/>
    </source>
</evidence>
<dbReference type="GeneID" id="111137423"/>
<evidence type="ECO:0000256" key="3">
    <source>
        <dbReference type="ARBA" id="ARBA00022723"/>
    </source>
</evidence>
<keyword evidence="3 7" id="KW-0479">Metal-binding</keyword>